<dbReference type="EMBL" id="CAJOBZ010000066">
    <property type="protein sequence ID" value="CAF4940977.1"/>
    <property type="molecule type" value="Genomic_DNA"/>
</dbReference>
<evidence type="ECO:0000256" key="1">
    <source>
        <dbReference type="SAM" id="MobiDB-lite"/>
    </source>
</evidence>
<organism evidence="2 3">
    <name type="scientific">Pieris macdunnoughi</name>
    <dbReference type="NCBI Taxonomy" id="345717"/>
    <lineage>
        <taxon>Eukaryota</taxon>
        <taxon>Metazoa</taxon>
        <taxon>Ecdysozoa</taxon>
        <taxon>Arthropoda</taxon>
        <taxon>Hexapoda</taxon>
        <taxon>Insecta</taxon>
        <taxon>Pterygota</taxon>
        <taxon>Neoptera</taxon>
        <taxon>Endopterygota</taxon>
        <taxon>Lepidoptera</taxon>
        <taxon>Glossata</taxon>
        <taxon>Ditrysia</taxon>
        <taxon>Papilionoidea</taxon>
        <taxon>Pieridae</taxon>
        <taxon>Pierinae</taxon>
        <taxon>Pieris</taxon>
    </lineage>
</organism>
<protein>
    <submittedName>
        <fullName evidence="2">Uncharacterized protein</fullName>
    </submittedName>
</protein>
<dbReference type="OrthoDB" id="6887230at2759"/>
<feature type="region of interest" description="Disordered" evidence="1">
    <location>
        <begin position="158"/>
        <end position="183"/>
    </location>
</feature>
<evidence type="ECO:0000313" key="2">
    <source>
        <dbReference type="EMBL" id="CAF4940977.1"/>
    </source>
</evidence>
<evidence type="ECO:0000313" key="3">
    <source>
        <dbReference type="Proteomes" id="UP000663880"/>
    </source>
</evidence>
<keyword evidence="3" id="KW-1185">Reference proteome</keyword>
<gene>
    <name evidence="2" type="ORF">PMACD_LOCUS14727</name>
</gene>
<comment type="caution">
    <text evidence="2">The sequence shown here is derived from an EMBL/GenBank/DDBJ whole genome shotgun (WGS) entry which is preliminary data.</text>
</comment>
<accession>A0A821XD01</accession>
<sequence length="364" mass="39785">MPTCSQNKKCTQNRIKCHRVPISPRTCIDSHRIPHFNPQFCSPRCHNPFIHSHYPNAARCMASVRKCHDCSDESEDEETNENVKIIQCPYTPSMQDVECQDENTKLKTCCVPNVDSKGSPQILPPGFKAHTSVDIASDPQSSVAQRPEVCCRAKKSLENVSNQKQSPKEISTPKSNQQDPKNPEPCCAISKKLFQTNEAQSKISAQGIKHDTDSSLIKHIDSEAQSVESEGNVSEKPCCASAYPRIKTEPILPPKGISGTARPGYVVNKESADPIPDEIPSECMTNGGCIHGISSIMPSINAAKQKKERTCFCGAKGKKESHVCNGSKCLLGQKSCPCRYPPGFSQFSCAGNITGVCKCNGEFK</sequence>
<feature type="compositionally biased region" description="Polar residues" evidence="1">
    <location>
        <begin position="158"/>
        <end position="180"/>
    </location>
</feature>
<dbReference type="AlphaFoldDB" id="A0A821XD01"/>
<proteinExistence type="predicted"/>
<reference evidence="2" key="1">
    <citation type="submission" date="2021-02" db="EMBL/GenBank/DDBJ databases">
        <authorList>
            <person name="Steward A R."/>
        </authorList>
    </citation>
    <scope>NUCLEOTIDE SEQUENCE</scope>
</reference>
<dbReference type="Proteomes" id="UP000663880">
    <property type="component" value="Unassembled WGS sequence"/>
</dbReference>
<name>A0A821XD01_9NEOP</name>